<protein>
    <submittedName>
        <fullName evidence="4">Uncharacterized protein</fullName>
    </submittedName>
</protein>
<dbReference type="HOGENOM" id="CLU_1943411_0_0_1"/>
<dbReference type="InterPro" id="IPR013083">
    <property type="entry name" value="Znf_RING/FYVE/PHD"/>
</dbReference>
<dbReference type="Gene3D" id="3.30.40.10">
    <property type="entry name" value="Zinc/RING finger domain, C3HC4 (zinc finger)"/>
    <property type="match status" value="1"/>
</dbReference>
<dbReference type="PROSITE" id="PS00518">
    <property type="entry name" value="ZF_RING_1"/>
    <property type="match status" value="1"/>
</dbReference>
<dbReference type="VEuPathDB" id="VectorBase:ISCP_017917"/>
<reference evidence="4" key="1">
    <citation type="submission" date="2008-03" db="EMBL/GenBank/DDBJ databases">
        <title>Annotation of Ixodes scapularis.</title>
        <authorList>
            <consortium name="Ixodes scapularis Genome Project Consortium"/>
            <person name="Caler E."/>
            <person name="Hannick L.I."/>
            <person name="Bidwell S."/>
            <person name="Joardar V."/>
            <person name="Thiagarajan M."/>
            <person name="Amedeo P."/>
            <person name="Galinsky K.J."/>
            <person name="Schobel S."/>
            <person name="Inman J."/>
            <person name="Hostetler J."/>
            <person name="Miller J."/>
            <person name="Hammond M."/>
            <person name="Megy K."/>
            <person name="Lawson D."/>
            <person name="Kodira C."/>
            <person name="Sutton G."/>
            <person name="Meyer J."/>
            <person name="Hill C.A."/>
            <person name="Birren B."/>
            <person name="Nene V."/>
            <person name="Collins F."/>
            <person name="Alarcon-Chaidez F."/>
            <person name="Wikel S."/>
            <person name="Strausberg R."/>
        </authorList>
    </citation>
    <scope>NUCLEOTIDE SEQUENCE [LARGE SCALE GENOMIC DNA]</scope>
    <source>
        <strain evidence="4">Wikel colony</strain>
    </source>
</reference>
<proteinExistence type="predicted"/>
<dbReference type="PaxDb" id="6945-B7PPE2"/>
<gene>
    <name evidence="4" type="ORF">IscW_ISCW024376</name>
</gene>
<dbReference type="GO" id="GO:0008270">
    <property type="term" value="F:zinc ion binding"/>
    <property type="evidence" value="ECO:0007669"/>
    <property type="project" value="UniProtKB-KW"/>
</dbReference>
<evidence type="ECO:0000256" key="2">
    <source>
        <dbReference type="ARBA" id="ARBA00022771"/>
    </source>
</evidence>
<keyword evidence="1" id="KW-0479">Metal-binding</keyword>
<dbReference type="VEuPathDB" id="VectorBase:ISCW024376"/>
<dbReference type="AlphaFoldDB" id="B7PPE2"/>
<name>B7PPE2_IXOSC</name>
<dbReference type="OrthoDB" id="3219336at2759"/>
<dbReference type="FunFam" id="3.30.40.10:FF:000751">
    <property type="entry name" value="Tnf receptor associated factor, putative"/>
    <property type="match status" value="1"/>
</dbReference>
<evidence type="ECO:0000313" key="4">
    <source>
        <dbReference type="EMBL" id="EEC08464.1"/>
    </source>
</evidence>
<keyword evidence="3" id="KW-0862">Zinc</keyword>
<evidence type="ECO:0000256" key="3">
    <source>
        <dbReference type="ARBA" id="ARBA00022833"/>
    </source>
</evidence>
<feature type="non-terminal residue" evidence="4">
    <location>
        <position position="1"/>
    </location>
</feature>
<dbReference type="EMBL" id="DS757426">
    <property type="protein sequence ID" value="EEC08464.1"/>
    <property type="molecule type" value="Genomic_DNA"/>
</dbReference>
<sequence length="113" mass="12679">LCGIVTKCTLVTNCRHFYCTDCIDGITIEYDGFAICPLDDNRLFSDSLCKVEGNDALNRSRVRCPNAGHGCEYTGYLQEAGEHFRGCRFQPVPCSNCGSTYGYSDFVYHRLHC</sequence>
<evidence type="ECO:0000256" key="1">
    <source>
        <dbReference type="ARBA" id="ARBA00022723"/>
    </source>
</evidence>
<accession>B7PPE2</accession>
<organism>
    <name type="scientific">Ixodes scapularis</name>
    <name type="common">Black-legged tick</name>
    <name type="synonym">Deer tick</name>
    <dbReference type="NCBI Taxonomy" id="6945"/>
    <lineage>
        <taxon>Eukaryota</taxon>
        <taxon>Metazoa</taxon>
        <taxon>Ecdysozoa</taxon>
        <taxon>Arthropoda</taxon>
        <taxon>Chelicerata</taxon>
        <taxon>Arachnida</taxon>
        <taxon>Acari</taxon>
        <taxon>Parasitiformes</taxon>
        <taxon>Ixodida</taxon>
        <taxon>Ixodoidea</taxon>
        <taxon>Ixodidae</taxon>
        <taxon>Ixodinae</taxon>
        <taxon>Ixodes</taxon>
    </lineage>
</organism>
<feature type="non-terminal residue" evidence="4">
    <location>
        <position position="113"/>
    </location>
</feature>
<dbReference type="InterPro" id="IPR017907">
    <property type="entry name" value="Znf_RING_CS"/>
</dbReference>
<dbReference type="SUPFAM" id="SSF49599">
    <property type="entry name" value="TRAF domain-like"/>
    <property type="match status" value="1"/>
</dbReference>
<keyword evidence="2" id="KW-0863">Zinc-finger</keyword>